<name>A0ABQ8ZAQ5_9EUKA</name>
<dbReference type="InterPro" id="IPR029062">
    <property type="entry name" value="Class_I_gatase-like"/>
</dbReference>
<dbReference type="InterPro" id="IPR047153">
    <property type="entry name" value="TRIM45/56/19-like"/>
</dbReference>
<gene>
    <name evidence="5" type="ORF">M0813_12848</name>
</gene>
<dbReference type="InterPro" id="IPR000315">
    <property type="entry name" value="Znf_B-box"/>
</dbReference>
<dbReference type="PANTHER" id="PTHR25462">
    <property type="entry name" value="BONUS, ISOFORM C-RELATED"/>
    <property type="match status" value="1"/>
</dbReference>
<accession>A0ABQ8ZAQ5</accession>
<feature type="region of interest" description="Disordered" evidence="3">
    <location>
        <begin position="226"/>
        <end position="339"/>
    </location>
</feature>
<reference evidence="5" key="1">
    <citation type="submission" date="2022-08" db="EMBL/GenBank/DDBJ databases">
        <title>Novel sulfate-reducing endosymbionts in the free-living metamonad Anaeramoeba.</title>
        <authorList>
            <person name="Jerlstrom-Hultqvist J."/>
            <person name="Cepicka I."/>
            <person name="Gallot-Lavallee L."/>
            <person name="Salas-Leiva D."/>
            <person name="Curtis B.A."/>
            <person name="Zahonova K."/>
            <person name="Pipaliya S."/>
            <person name="Dacks J."/>
            <person name="Roger A.J."/>
        </authorList>
    </citation>
    <scope>NUCLEOTIDE SEQUENCE</scope>
    <source>
        <strain evidence="5">Schooner1</strain>
    </source>
</reference>
<comment type="caution">
    <text evidence="5">The sequence shown here is derived from an EMBL/GenBank/DDBJ whole genome shotgun (WGS) entry which is preliminary data.</text>
</comment>
<feature type="region of interest" description="Disordered" evidence="3">
    <location>
        <begin position="395"/>
        <end position="419"/>
    </location>
</feature>
<feature type="compositionally biased region" description="Basic and acidic residues" evidence="3">
    <location>
        <begin position="530"/>
        <end position="547"/>
    </location>
</feature>
<proteinExistence type="predicted"/>
<dbReference type="SUPFAM" id="SSF57845">
    <property type="entry name" value="B-box zinc-binding domain"/>
    <property type="match status" value="1"/>
</dbReference>
<feature type="compositionally biased region" description="Polar residues" evidence="3">
    <location>
        <begin position="476"/>
        <end position="491"/>
    </location>
</feature>
<feature type="compositionally biased region" description="Low complexity" evidence="3">
    <location>
        <begin position="505"/>
        <end position="521"/>
    </location>
</feature>
<dbReference type="EMBL" id="JAOAOG010000027">
    <property type="protein sequence ID" value="KAJ6253950.1"/>
    <property type="molecule type" value="Genomic_DNA"/>
</dbReference>
<sequence>MTTNSKKCTFCTSEGVIECKDCPAILCEMHDTILHSLANNKEHKRKKIGSEDKPKKQKQKSKRKNKKNKKNKKTKKNKKKHHLCSLHPNKPVEFYCYQCKKFLCSLCLFKSHRDHANVKTIEDLLLQHFLENKINQKKLISSLEFSQKMYNQLQLLKSKTKRTSSRLQDQIILSFDNLLSAIEEKKKKILQDIEKVRSDKEDLIEAHCEALKESVSNFEECLSDFKSFPSPNPIKQEKPCHEKEKSEERKNGKEKEHKNKREGEIKIEKEKLKEKENGKENKNKKEKEKENAKDKDNDNGNEQKNENVTENGHGNDFKKEKESENRTPKNTSLQDIVPNEIYSQPKKKIRIVRHLIKIQNSLEELDYERFTHFHDPFEILKVDLNPIKIKCQEISLKRKRPRKKRSKSRSYHARERKSYLGLNASQTPSILFSPRDWSDLSVTDNFSTTTYGSSTNESELSDDEWWEREENRVNTNSFSNGITSLKSESNKYNSHHHHHHHHNHNYNYNSNNNNYNNNNNNTSTDGSRSGGERRRMNLNKKEGERRRGGGTREIGGDGASNEGNERFDQIEFNEKKSKKIRVLMLVAQTNESCRENVRKSLQSSDLIEEIRIIKAHNRTPTYEEIRRYDCLFVYSFDKFKDPARIGDLISMFVEAGGGVVISAIEALSRGKEFDLEGRIVTGGFLPIKKAKWEYDTRRELEKFDKNHPILKDVTSFDGGNYSCHLKVKKIEKGANVVAYWSDGTPLICEKRKKKKYGNVVILNFNPLSDEITYNDSYFWVSSTDGAKIMANSIEYVTNTSKWRFKRSISNFNNYMN</sequence>
<dbReference type="Gene3D" id="3.30.160.60">
    <property type="entry name" value="Classic Zinc Finger"/>
    <property type="match status" value="1"/>
</dbReference>
<dbReference type="CDD" id="cd19756">
    <property type="entry name" value="Bbox2"/>
    <property type="match status" value="1"/>
</dbReference>
<feature type="compositionally biased region" description="Basic residues" evidence="3">
    <location>
        <begin position="493"/>
        <end position="504"/>
    </location>
</feature>
<feature type="region of interest" description="Disordered" evidence="3">
    <location>
        <begin position="38"/>
        <end position="82"/>
    </location>
</feature>
<feature type="region of interest" description="Disordered" evidence="3">
    <location>
        <begin position="448"/>
        <end position="467"/>
    </location>
</feature>
<feature type="coiled-coil region" evidence="2">
    <location>
        <begin position="179"/>
        <end position="206"/>
    </location>
</feature>
<evidence type="ECO:0000313" key="5">
    <source>
        <dbReference type="EMBL" id="KAJ6253950.1"/>
    </source>
</evidence>
<feature type="compositionally biased region" description="Polar residues" evidence="3">
    <location>
        <begin position="448"/>
        <end position="458"/>
    </location>
</feature>
<evidence type="ECO:0000259" key="4">
    <source>
        <dbReference type="PROSITE" id="PS50119"/>
    </source>
</evidence>
<dbReference type="Proteomes" id="UP001150062">
    <property type="component" value="Unassembled WGS sequence"/>
</dbReference>
<keyword evidence="6" id="KW-1185">Reference proteome</keyword>
<organism evidence="5 6">
    <name type="scientific">Anaeramoeba flamelloides</name>
    <dbReference type="NCBI Taxonomy" id="1746091"/>
    <lineage>
        <taxon>Eukaryota</taxon>
        <taxon>Metamonada</taxon>
        <taxon>Anaeramoebidae</taxon>
        <taxon>Anaeramoeba</taxon>
    </lineage>
</organism>
<feature type="compositionally biased region" description="Basic residues" evidence="3">
    <location>
        <begin position="397"/>
        <end position="411"/>
    </location>
</feature>
<dbReference type="Pfam" id="PF00643">
    <property type="entry name" value="zf-B_box"/>
    <property type="match status" value="1"/>
</dbReference>
<feature type="domain" description="B box-type" evidence="4">
    <location>
        <begin position="79"/>
        <end position="120"/>
    </location>
</feature>
<dbReference type="PROSITE" id="PS50119">
    <property type="entry name" value="ZF_BBOX"/>
    <property type="match status" value="1"/>
</dbReference>
<evidence type="ECO:0000256" key="3">
    <source>
        <dbReference type="SAM" id="MobiDB-lite"/>
    </source>
</evidence>
<keyword evidence="1" id="KW-0862">Zinc</keyword>
<dbReference type="SUPFAM" id="SSF52317">
    <property type="entry name" value="Class I glutamine amidotransferase-like"/>
    <property type="match status" value="1"/>
</dbReference>
<evidence type="ECO:0000256" key="1">
    <source>
        <dbReference type="PROSITE-ProRule" id="PRU00024"/>
    </source>
</evidence>
<feature type="region of interest" description="Disordered" evidence="3">
    <location>
        <begin position="476"/>
        <end position="565"/>
    </location>
</feature>
<evidence type="ECO:0000313" key="6">
    <source>
        <dbReference type="Proteomes" id="UP001150062"/>
    </source>
</evidence>
<protein>
    <recommendedName>
        <fullName evidence="4">B box-type domain-containing protein</fullName>
    </recommendedName>
</protein>
<evidence type="ECO:0000256" key="2">
    <source>
        <dbReference type="SAM" id="Coils"/>
    </source>
</evidence>
<dbReference type="PANTHER" id="PTHR25462:SF296">
    <property type="entry name" value="MEIOTIC P26, ISOFORM F"/>
    <property type="match status" value="1"/>
</dbReference>
<keyword evidence="2" id="KW-0175">Coiled coil</keyword>
<feature type="compositionally biased region" description="Basic residues" evidence="3">
    <location>
        <begin position="55"/>
        <end position="82"/>
    </location>
</feature>
<keyword evidence="1" id="KW-0863">Zinc-finger</keyword>
<feature type="compositionally biased region" description="Basic and acidic residues" evidence="3">
    <location>
        <begin position="235"/>
        <end position="327"/>
    </location>
</feature>
<keyword evidence="1" id="KW-0479">Metal-binding</keyword>